<dbReference type="WBParaSite" id="nRc.2.0.1.t38547-RA">
    <property type="protein sequence ID" value="nRc.2.0.1.t38547-RA"/>
    <property type="gene ID" value="nRc.2.0.1.g38547"/>
</dbReference>
<dbReference type="AlphaFoldDB" id="A0A915KKK0"/>
<sequence length="377" mass="43626">MSLLFLSEIDQNMVMSGEVKQTNFNLVVNDLFSTDSIDIDLIWEQNWVKGDRTFELELIEWASRIPINEKNRSDNKRPVYANRYFMQPILFRKDSFPVSNKTELVTKKKYKENLYYYFSYNSPILMSQKCEQLICFPPNNILTMSSNLPVHPGTMLMGESPTKTPTQAPTQTSVETEFNNEMAMAVESLIKETAEESFAVKTEIPTKTDVIQMDSEEDDVSRTDTTPLMTMAETTSSLTPLSKNLSYSQYNIDWDKGEEYREKAVLVKTASMRDISQIEREDNDDLKMIPRRIIPTRYKIPKKHEVDTSTPVSTDSATPILEIKENRLCDKHGKPIGDIRAYQFSLFLRQKAIDRQLRTIQDYLESHPEDPNYMPPS</sequence>
<name>A0A915KKK0_ROMCU</name>
<organism evidence="1 2">
    <name type="scientific">Romanomermis culicivorax</name>
    <name type="common">Nematode worm</name>
    <dbReference type="NCBI Taxonomy" id="13658"/>
    <lineage>
        <taxon>Eukaryota</taxon>
        <taxon>Metazoa</taxon>
        <taxon>Ecdysozoa</taxon>
        <taxon>Nematoda</taxon>
        <taxon>Enoplea</taxon>
        <taxon>Dorylaimia</taxon>
        <taxon>Mermithida</taxon>
        <taxon>Mermithoidea</taxon>
        <taxon>Mermithidae</taxon>
        <taxon>Romanomermis</taxon>
    </lineage>
</organism>
<accession>A0A915KKK0</accession>
<keyword evidence="1" id="KW-1185">Reference proteome</keyword>
<reference evidence="2" key="1">
    <citation type="submission" date="2022-11" db="UniProtKB">
        <authorList>
            <consortium name="WormBaseParasite"/>
        </authorList>
    </citation>
    <scope>IDENTIFICATION</scope>
</reference>
<dbReference type="Proteomes" id="UP000887565">
    <property type="component" value="Unplaced"/>
</dbReference>
<evidence type="ECO:0000313" key="1">
    <source>
        <dbReference type="Proteomes" id="UP000887565"/>
    </source>
</evidence>
<proteinExistence type="predicted"/>
<protein>
    <submittedName>
        <fullName evidence="2">Uncharacterized protein</fullName>
    </submittedName>
</protein>
<evidence type="ECO:0000313" key="2">
    <source>
        <dbReference type="WBParaSite" id="nRc.2.0.1.t38547-RA"/>
    </source>
</evidence>